<evidence type="ECO:0000313" key="1">
    <source>
        <dbReference type="EMBL" id="RJY49968.1"/>
    </source>
</evidence>
<dbReference type="InterPro" id="IPR058003">
    <property type="entry name" value="Phage_gp12"/>
</dbReference>
<dbReference type="AlphaFoldDB" id="A0A3A6WAT1"/>
<sequence>MPLIQQTIKNLIAGISQQPPKLRHAEQLEEQINGFSTEAGGLQKRPPTQHIKRLPALPLKTKVHLINRDENERYIVAFTGDSLKIFDINGNEKTVKMENGADTYVTCSEPNKQLKAITVADHTFIVNTTKVVEMDTTNKSPNAWEEQGALIVIRQGQYGRKYKVNIKDQSYVYETPDGGAASHSTMIATDYITNQLFEKLAGTFKRTFESLTDEELNKYNVTKKKESYYTGRDDRLVTRTYYIYKGKAYSKYDTFAPKGVQGVIVIKGTNWIQLIGDLKDLSVSDGFNGEALKLFTNTTPRFEILPSTAPSGYTVIVKGEKASDDDYYVKYDIGQQLWTETTKPNTEINYKSSTMPYILRREADGTFTCTTADWNERKTGDEDSNPTPSFVGNKINDIFFFRNRLGIISGEAVNLSRTSDFFNFWVDSATSIVDTDPIDLQVSHNRVSTLYNAVPFNQDLYLFSAQTQFILRAEGVLSPKTAVIDQVTEFDADTWVKPIGVGRNLYFTAHKTDFTTVQEYFAVADSTTQKNATDVTGHVPNFLKNSIYSLKACNNENLLIALSDNQRDTIYIYKFLFLNDSKAQASWSSWTFDGELIGADFINSVMYLVINRGGNTFLEKLPISYNTKDFVSEPYRVMLDRKFKTTLHGTFDKDTKEMRYDVKSIYGDAYSEPREYTIVLKNGSVYSGKDTVVIPHQVEPLEDFECFIGVAYEFKFIYSTFFIKQASQTGTDTIPNDRLQLRFLHINYDNTGEFEVIVNATGKTPKHYKMTARIVGTPSNQVGIHPLETGEFRVPLMGRNTDTEVTVINTSPLPSAFNTTVWQGLVTYKFRQI</sequence>
<dbReference type="Pfam" id="PF25675">
    <property type="entry name" value="Phage_nozzle"/>
    <property type="match status" value="1"/>
</dbReference>
<dbReference type="EMBL" id="QXZZ01000036">
    <property type="protein sequence ID" value="RJY49968.1"/>
    <property type="molecule type" value="Genomic_DNA"/>
</dbReference>
<comment type="caution">
    <text evidence="1">The sequence shown here is derived from an EMBL/GenBank/DDBJ whole genome shotgun (WGS) entry which is preliminary data.</text>
</comment>
<evidence type="ECO:0000313" key="2">
    <source>
        <dbReference type="Proteomes" id="UP000277803"/>
    </source>
</evidence>
<organism evidence="1 2">
    <name type="scientific">Veillonella atypica</name>
    <dbReference type="NCBI Taxonomy" id="39777"/>
    <lineage>
        <taxon>Bacteria</taxon>
        <taxon>Bacillati</taxon>
        <taxon>Bacillota</taxon>
        <taxon>Negativicutes</taxon>
        <taxon>Veillonellales</taxon>
        <taxon>Veillonellaceae</taxon>
        <taxon>Veillonella</taxon>
    </lineage>
</organism>
<proteinExistence type="predicted"/>
<dbReference type="Proteomes" id="UP000277803">
    <property type="component" value="Unassembled WGS sequence"/>
</dbReference>
<protein>
    <recommendedName>
        <fullName evidence="3">Tail tubular protein B</fullName>
    </recommendedName>
</protein>
<gene>
    <name evidence="1" type="ORF">D2965_08360</name>
</gene>
<reference evidence="1 2" key="1">
    <citation type="submission" date="2018-09" db="EMBL/GenBank/DDBJ databases">
        <title>Genome sequence of Veillonella atypica isolated from periodontal Korean patients.</title>
        <authorList>
            <person name="Lee J.-H."/>
            <person name="Moon J.-H."/>
            <person name="Shin S.-Y."/>
        </authorList>
    </citation>
    <scope>NUCLEOTIDE SEQUENCE [LARGE SCALE GENOMIC DNA]</scope>
    <source>
        <strain evidence="1 2">KHUD_V1</strain>
    </source>
</reference>
<evidence type="ECO:0008006" key="3">
    <source>
        <dbReference type="Google" id="ProtNLM"/>
    </source>
</evidence>
<dbReference type="RefSeq" id="WP_119982865.1">
    <property type="nucleotide sequence ID" value="NZ_QXZZ01000036.1"/>
</dbReference>
<name>A0A3A6WAT1_9FIRM</name>
<accession>A0A3A6WAT1</accession>